<comment type="caution">
    <text evidence="1">The sequence shown here is derived from an EMBL/GenBank/DDBJ whole genome shotgun (WGS) entry which is preliminary data.</text>
</comment>
<evidence type="ECO:0000313" key="2">
    <source>
        <dbReference type="Proteomes" id="UP001302126"/>
    </source>
</evidence>
<proteinExistence type="predicted"/>
<reference evidence="1" key="1">
    <citation type="journal article" date="2023" name="Mol. Phylogenet. Evol.">
        <title>Genome-scale phylogeny and comparative genomics of the fungal order Sordariales.</title>
        <authorList>
            <person name="Hensen N."/>
            <person name="Bonometti L."/>
            <person name="Westerberg I."/>
            <person name="Brannstrom I.O."/>
            <person name="Guillou S."/>
            <person name="Cros-Aarteil S."/>
            <person name="Calhoun S."/>
            <person name="Haridas S."/>
            <person name="Kuo A."/>
            <person name="Mondo S."/>
            <person name="Pangilinan J."/>
            <person name="Riley R."/>
            <person name="LaButti K."/>
            <person name="Andreopoulos B."/>
            <person name="Lipzen A."/>
            <person name="Chen C."/>
            <person name="Yan M."/>
            <person name="Daum C."/>
            <person name="Ng V."/>
            <person name="Clum A."/>
            <person name="Steindorff A."/>
            <person name="Ohm R.A."/>
            <person name="Martin F."/>
            <person name="Silar P."/>
            <person name="Natvig D.O."/>
            <person name="Lalanne C."/>
            <person name="Gautier V."/>
            <person name="Ament-Velasquez S.L."/>
            <person name="Kruys A."/>
            <person name="Hutchinson M.I."/>
            <person name="Powell A.J."/>
            <person name="Barry K."/>
            <person name="Miller A.N."/>
            <person name="Grigoriev I.V."/>
            <person name="Debuchy R."/>
            <person name="Gladieux P."/>
            <person name="Hiltunen Thoren M."/>
            <person name="Johannesson H."/>
        </authorList>
    </citation>
    <scope>NUCLEOTIDE SEQUENCE</scope>
    <source>
        <strain evidence="1">PSN309</strain>
    </source>
</reference>
<organism evidence="1 2">
    <name type="scientific">Podospora australis</name>
    <dbReference type="NCBI Taxonomy" id="1536484"/>
    <lineage>
        <taxon>Eukaryota</taxon>
        <taxon>Fungi</taxon>
        <taxon>Dikarya</taxon>
        <taxon>Ascomycota</taxon>
        <taxon>Pezizomycotina</taxon>
        <taxon>Sordariomycetes</taxon>
        <taxon>Sordariomycetidae</taxon>
        <taxon>Sordariales</taxon>
        <taxon>Podosporaceae</taxon>
        <taxon>Podospora</taxon>
    </lineage>
</organism>
<gene>
    <name evidence="1" type="ORF">QBC35DRAFT_172566</name>
</gene>
<accession>A0AAN6WHY0</accession>
<reference evidence="1" key="2">
    <citation type="submission" date="2023-05" db="EMBL/GenBank/DDBJ databases">
        <authorList>
            <consortium name="Lawrence Berkeley National Laboratory"/>
            <person name="Steindorff A."/>
            <person name="Hensen N."/>
            <person name="Bonometti L."/>
            <person name="Westerberg I."/>
            <person name="Brannstrom I.O."/>
            <person name="Guillou S."/>
            <person name="Cros-Aarteil S."/>
            <person name="Calhoun S."/>
            <person name="Haridas S."/>
            <person name="Kuo A."/>
            <person name="Mondo S."/>
            <person name="Pangilinan J."/>
            <person name="Riley R."/>
            <person name="Labutti K."/>
            <person name="Andreopoulos B."/>
            <person name="Lipzen A."/>
            <person name="Chen C."/>
            <person name="Yanf M."/>
            <person name="Daum C."/>
            <person name="Ng V."/>
            <person name="Clum A."/>
            <person name="Ohm R."/>
            <person name="Martin F."/>
            <person name="Silar P."/>
            <person name="Natvig D."/>
            <person name="Lalanne C."/>
            <person name="Gautier V."/>
            <person name="Ament-Velasquez S.L."/>
            <person name="Kruys A."/>
            <person name="Hutchinson M.I."/>
            <person name="Powell A.J."/>
            <person name="Barry K."/>
            <person name="Miller A.N."/>
            <person name="Grigoriev I.V."/>
            <person name="Debuchy R."/>
            <person name="Gladieux P."/>
            <person name="Thoren M.H."/>
            <person name="Johannesson H."/>
        </authorList>
    </citation>
    <scope>NUCLEOTIDE SEQUENCE</scope>
    <source>
        <strain evidence="1">PSN309</strain>
    </source>
</reference>
<dbReference type="Proteomes" id="UP001302126">
    <property type="component" value="Unassembled WGS sequence"/>
</dbReference>
<name>A0AAN6WHY0_9PEZI</name>
<evidence type="ECO:0000313" key="1">
    <source>
        <dbReference type="EMBL" id="KAK4182419.1"/>
    </source>
</evidence>
<keyword evidence="2" id="KW-1185">Reference proteome</keyword>
<protein>
    <recommendedName>
        <fullName evidence="3">NACHT-NTPase and P-loop NTPases N-terminal domain-containing protein</fullName>
    </recommendedName>
</protein>
<dbReference type="AlphaFoldDB" id="A0AAN6WHY0"/>
<sequence>MEALEAIGLASNILQFIEVGTQIVKEAREIYSSATGTTNEFRDLEHTCNLLSRLSANLVPSKRHQEIKTAHIPSLDKPCTADVELAALALRCKDASDNLSQNLRNLRLGGKSLGRLASL</sequence>
<evidence type="ECO:0008006" key="3">
    <source>
        <dbReference type="Google" id="ProtNLM"/>
    </source>
</evidence>
<dbReference type="EMBL" id="MU864663">
    <property type="protein sequence ID" value="KAK4182419.1"/>
    <property type="molecule type" value="Genomic_DNA"/>
</dbReference>